<dbReference type="EMBL" id="NHYD01003440">
    <property type="protein sequence ID" value="PPQ77271.1"/>
    <property type="molecule type" value="Genomic_DNA"/>
</dbReference>
<dbReference type="GO" id="GO:0003726">
    <property type="term" value="F:double-stranded RNA adenosine deaminase activity"/>
    <property type="evidence" value="ECO:0007669"/>
    <property type="project" value="TreeGrafter"/>
</dbReference>
<dbReference type="PANTHER" id="PTHR10910">
    <property type="entry name" value="EUKARYOTE SPECIFIC DSRNA BINDING PROTEIN"/>
    <property type="match status" value="1"/>
</dbReference>
<reference evidence="2 3" key="1">
    <citation type="journal article" date="2018" name="Evol. Lett.">
        <title>Horizontal gene cluster transfer increased hallucinogenic mushroom diversity.</title>
        <authorList>
            <person name="Reynolds H.T."/>
            <person name="Vijayakumar V."/>
            <person name="Gluck-Thaler E."/>
            <person name="Korotkin H.B."/>
            <person name="Matheny P.B."/>
            <person name="Slot J.C."/>
        </authorList>
    </citation>
    <scope>NUCLEOTIDE SEQUENCE [LARGE SCALE GENOMIC DNA]</scope>
    <source>
        <strain evidence="2 3">2631</strain>
    </source>
</reference>
<dbReference type="SMART" id="SM00552">
    <property type="entry name" value="ADEAMc"/>
    <property type="match status" value="1"/>
</dbReference>
<gene>
    <name evidence="2" type="ORF">CVT25_010853</name>
</gene>
<dbReference type="GO" id="GO:0008251">
    <property type="term" value="F:tRNA-specific adenosine deaminase activity"/>
    <property type="evidence" value="ECO:0007669"/>
    <property type="project" value="TreeGrafter"/>
</dbReference>
<comment type="caution">
    <text evidence="2">The sequence shown here is derived from an EMBL/GenBank/DDBJ whole genome shotgun (WGS) entry which is preliminary data.</text>
</comment>
<dbReference type="InterPro" id="IPR002466">
    <property type="entry name" value="A_deamin"/>
</dbReference>
<keyword evidence="3" id="KW-1185">Reference proteome</keyword>
<organism evidence="2 3">
    <name type="scientific">Psilocybe cyanescens</name>
    <dbReference type="NCBI Taxonomy" id="93625"/>
    <lineage>
        <taxon>Eukaryota</taxon>
        <taxon>Fungi</taxon>
        <taxon>Dikarya</taxon>
        <taxon>Basidiomycota</taxon>
        <taxon>Agaricomycotina</taxon>
        <taxon>Agaricomycetes</taxon>
        <taxon>Agaricomycetidae</taxon>
        <taxon>Agaricales</taxon>
        <taxon>Agaricineae</taxon>
        <taxon>Strophariaceae</taxon>
        <taxon>Psilocybe</taxon>
    </lineage>
</organism>
<dbReference type="GO" id="GO:0003725">
    <property type="term" value="F:double-stranded RNA binding"/>
    <property type="evidence" value="ECO:0007669"/>
    <property type="project" value="TreeGrafter"/>
</dbReference>
<dbReference type="InParanoid" id="A0A409WFM3"/>
<dbReference type="OrthoDB" id="10268011at2759"/>
<accession>A0A409WFM3</accession>
<dbReference type="GO" id="GO:0006382">
    <property type="term" value="P:adenosine to inosine editing"/>
    <property type="evidence" value="ECO:0007669"/>
    <property type="project" value="TreeGrafter"/>
</dbReference>
<proteinExistence type="predicted"/>
<dbReference type="GO" id="GO:0005737">
    <property type="term" value="C:cytoplasm"/>
    <property type="evidence" value="ECO:0007669"/>
    <property type="project" value="TreeGrafter"/>
</dbReference>
<dbReference type="GO" id="GO:0006396">
    <property type="term" value="P:RNA processing"/>
    <property type="evidence" value="ECO:0007669"/>
    <property type="project" value="InterPro"/>
</dbReference>
<dbReference type="PROSITE" id="PS50141">
    <property type="entry name" value="A_DEAMIN_EDITASE"/>
    <property type="match status" value="1"/>
</dbReference>
<dbReference type="FunCoup" id="A0A409WFM3">
    <property type="interactions" value="412"/>
</dbReference>
<dbReference type="STRING" id="93625.A0A409WFM3"/>
<evidence type="ECO:0000313" key="2">
    <source>
        <dbReference type="EMBL" id="PPQ77271.1"/>
    </source>
</evidence>
<dbReference type="Proteomes" id="UP000283269">
    <property type="component" value="Unassembled WGS sequence"/>
</dbReference>
<evidence type="ECO:0000259" key="1">
    <source>
        <dbReference type="PROSITE" id="PS50141"/>
    </source>
</evidence>
<sequence length="378" mass="41855">MHLDQNPNLYDAAVIAILDAYSSFSYKPQHSQWTILASFFLTRRRSTPSVGVEGGEDEIKVISLATGTKCLPTNRFSPRGETVHDCHAEVLARRSALRWFLEEILRICSSDGVGSFCSAWIALGKDGKYAPRKGVHLNLYVSTLPCGDASMGYLASTQDETMAAMKSSSVFPELESTAASRGRDDYARLGVLRTKPGRADSPPTSCMSCSDKIAKWNVLGIQGALGSNFLSPLYIEAVIIGEVPMNLRTIARDDCERAFWRRLGEFQVQRPIIHFTDLPFPHSRSVLGSSTSCNESLCWSADSQPLEILINGLKRGVSPKHRYREKSSDSSTYFQAKLASSDYQIAKQKLLKEPGPFAGWIVSESHWQQFDINGEVQS</sequence>
<dbReference type="AlphaFoldDB" id="A0A409WFM3"/>
<dbReference type="PANTHER" id="PTHR10910:SF62">
    <property type="entry name" value="AT07585P-RELATED"/>
    <property type="match status" value="1"/>
</dbReference>
<evidence type="ECO:0000313" key="3">
    <source>
        <dbReference type="Proteomes" id="UP000283269"/>
    </source>
</evidence>
<protein>
    <recommendedName>
        <fullName evidence="1">A to I editase domain-containing protein</fullName>
    </recommendedName>
</protein>
<name>A0A409WFM3_PSICY</name>
<dbReference type="GO" id="GO:0005730">
    <property type="term" value="C:nucleolus"/>
    <property type="evidence" value="ECO:0007669"/>
    <property type="project" value="TreeGrafter"/>
</dbReference>
<feature type="domain" description="A to I editase" evidence="1">
    <location>
        <begin position="63"/>
        <end position="309"/>
    </location>
</feature>
<dbReference type="Pfam" id="PF02137">
    <property type="entry name" value="A_deamin"/>
    <property type="match status" value="1"/>
</dbReference>